<evidence type="ECO:0000313" key="8">
    <source>
        <dbReference type="EMBL" id="MDT0321453.1"/>
    </source>
</evidence>
<keyword evidence="5 6" id="KW-0472">Membrane</keyword>
<accession>A0ABU2LW09</accession>
<evidence type="ECO:0000256" key="6">
    <source>
        <dbReference type="SAM" id="Phobius"/>
    </source>
</evidence>
<dbReference type="Pfam" id="PF00482">
    <property type="entry name" value="T2SSF"/>
    <property type="match status" value="1"/>
</dbReference>
<dbReference type="PANTHER" id="PTHR35007:SF3">
    <property type="entry name" value="POSSIBLE CONSERVED ALANINE RICH MEMBRANE PROTEIN"/>
    <property type="match status" value="1"/>
</dbReference>
<evidence type="ECO:0000256" key="5">
    <source>
        <dbReference type="ARBA" id="ARBA00023136"/>
    </source>
</evidence>
<feature type="transmembrane region" description="Helical" evidence="6">
    <location>
        <begin position="12"/>
        <end position="37"/>
    </location>
</feature>
<feature type="transmembrane region" description="Helical" evidence="6">
    <location>
        <begin position="208"/>
        <end position="228"/>
    </location>
</feature>
<evidence type="ECO:0000256" key="1">
    <source>
        <dbReference type="ARBA" id="ARBA00004651"/>
    </source>
</evidence>
<feature type="transmembrane region" description="Helical" evidence="6">
    <location>
        <begin position="173"/>
        <end position="196"/>
    </location>
</feature>
<dbReference type="Proteomes" id="UP001183420">
    <property type="component" value="Unassembled WGS sequence"/>
</dbReference>
<evidence type="ECO:0000256" key="4">
    <source>
        <dbReference type="ARBA" id="ARBA00022989"/>
    </source>
</evidence>
<dbReference type="EMBL" id="JAVREM010000040">
    <property type="protein sequence ID" value="MDT0321453.1"/>
    <property type="molecule type" value="Genomic_DNA"/>
</dbReference>
<protein>
    <submittedName>
        <fullName evidence="8">Type II secretion system F family protein</fullName>
    </submittedName>
</protein>
<evidence type="ECO:0000313" key="9">
    <source>
        <dbReference type="Proteomes" id="UP001183420"/>
    </source>
</evidence>
<evidence type="ECO:0000256" key="2">
    <source>
        <dbReference type="ARBA" id="ARBA00022475"/>
    </source>
</evidence>
<feature type="domain" description="Type II secretion system protein GspF" evidence="7">
    <location>
        <begin position="68"/>
        <end position="194"/>
    </location>
</feature>
<evidence type="ECO:0000256" key="3">
    <source>
        <dbReference type="ARBA" id="ARBA00022692"/>
    </source>
</evidence>
<reference evidence="9" key="1">
    <citation type="submission" date="2023-07" db="EMBL/GenBank/DDBJ databases">
        <title>30 novel species of actinomycetes from the DSMZ collection.</title>
        <authorList>
            <person name="Nouioui I."/>
        </authorList>
    </citation>
    <scope>NUCLEOTIDE SEQUENCE [LARGE SCALE GENOMIC DNA]</scope>
    <source>
        <strain evidence="9">DSM 44918</strain>
    </source>
</reference>
<evidence type="ECO:0000259" key="7">
    <source>
        <dbReference type="Pfam" id="PF00482"/>
    </source>
</evidence>
<proteinExistence type="predicted"/>
<keyword evidence="9" id="KW-1185">Reference proteome</keyword>
<dbReference type="InterPro" id="IPR042094">
    <property type="entry name" value="T2SS_GspF_sf"/>
</dbReference>
<keyword evidence="4 6" id="KW-1133">Transmembrane helix</keyword>
<comment type="subcellular location">
    <subcellularLocation>
        <location evidence="1">Cell membrane</location>
        <topology evidence="1">Multi-pass membrane protein</topology>
    </subcellularLocation>
</comment>
<organism evidence="8 9">
    <name type="scientific">Streptomyces millisiae</name>
    <dbReference type="NCBI Taxonomy" id="3075542"/>
    <lineage>
        <taxon>Bacteria</taxon>
        <taxon>Bacillati</taxon>
        <taxon>Actinomycetota</taxon>
        <taxon>Actinomycetes</taxon>
        <taxon>Kitasatosporales</taxon>
        <taxon>Streptomycetaceae</taxon>
        <taxon>Streptomyces</taxon>
    </lineage>
</organism>
<name>A0ABU2LW09_9ACTN</name>
<dbReference type="Gene3D" id="1.20.81.30">
    <property type="entry name" value="Type II secretion system (T2SS), domain F"/>
    <property type="match status" value="1"/>
</dbReference>
<dbReference type="InterPro" id="IPR018076">
    <property type="entry name" value="T2SS_GspF_dom"/>
</dbReference>
<dbReference type="PANTHER" id="PTHR35007">
    <property type="entry name" value="INTEGRAL MEMBRANE PROTEIN-RELATED"/>
    <property type="match status" value="1"/>
</dbReference>
<gene>
    <name evidence="8" type="ORF">RNC47_24290</name>
</gene>
<comment type="caution">
    <text evidence="8">The sequence shown here is derived from an EMBL/GenBank/DDBJ whole genome shotgun (WGS) entry which is preliminary data.</text>
</comment>
<sequence>MRAHTRREHAGRWLLAALVSGAAGAALTGWPIAALLAGTGVWSLPHILDSSSESERRIEQVDAIAGWTEMLRDTLSAGAGLEQTITATADTAPAAIRQHVRALADRLDDGQDLDVALGQLAADLGDVTADLVIIALTLSSQRPARQLGPLLGALAGTARRRVEMRRRIETARATIRTTVRIVTGTTAVFISALVLFNRPFLTPYDDTAGQIALLAVAGIFAAAFVWLMRLARVEEPERFLTTRPERPEAGRW</sequence>
<keyword evidence="2" id="KW-1003">Cell membrane</keyword>
<keyword evidence="3 6" id="KW-0812">Transmembrane</keyword>